<dbReference type="Pfam" id="PF12867">
    <property type="entry name" value="DinB_2"/>
    <property type="match status" value="1"/>
</dbReference>
<dbReference type="PANTHER" id="PTHR23150">
    <property type="entry name" value="SULFATASE MODIFYING FACTOR 1, 2"/>
    <property type="match status" value="1"/>
</dbReference>
<dbReference type="InterPro" id="IPR005532">
    <property type="entry name" value="SUMF_dom"/>
</dbReference>
<evidence type="ECO:0000313" key="6">
    <source>
        <dbReference type="EMBL" id="GEQ96419.1"/>
    </source>
</evidence>
<protein>
    <submittedName>
        <fullName evidence="6">Ergothioneine biosynthesis protein EgtB</fullName>
    </submittedName>
</protein>
<dbReference type="InterPro" id="IPR051043">
    <property type="entry name" value="Sulfatase_Mod_Factor_Kinase"/>
</dbReference>
<dbReference type="InterPro" id="IPR016187">
    <property type="entry name" value="CTDL_fold"/>
</dbReference>
<evidence type="ECO:0000259" key="4">
    <source>
        <dbReference type="Pfam" id="PF03781"/>
    </source>
</evidence>
<keyword evidence="2" id="KW-0408">Iron</keyword>
<dbReference type="InterPro" id="IPR024775">
    <property type="entry name" value="DinB-like"/>
</dbReference>
<name>A0A5A7MNF1_9PROT</name>
<evidence type="ECO:0000256" key="2">
    <source>
        <dbReference type="ARBA" id="ARBA00023004"/>
    </source>
</evidence>
<dbReference type="InterPro" id="IPR017806">
    <property type="entry name" value="EgtB"/>
</dbReference>
<dbReference type="Proteomes" id="UP000322084">
    <property type="component" value="Unassembled WGS sequence"/>
</dbReference>
<evidence type="ECO:0000313" key="7">
    <source>
        <dbReference type="Proteomes" id="UP000322084"/>
    </source>
</evidence>
<comment type="pathway">
    <text evidence="3">Amino-acid biosynthesis; ergothioneine biosynthesis.</text>
</comment>
<feature type="domain" description="Sulfatase-modifying factor enzyme-like" evidence="4">
    <location>
        <begin position="194"/>
        <end position="437"/>
    </location>
</feature>
<dbReference type="GO" id="GO:0052699">
    <property type="term" value="P:ergothioneine biosynthetic process"/>
    <property type="evidence" value="ECO:0007669"/>
    <property type="project" value="InterPro"/>
</dbReference>
<dbReference type="AlphaFoldDB" id="A0A5A7MNF1"/>
<feature type="domain" description="DinB-like" evidence="5">
    <location>
        <begin position="24"/>
        <end position="159"/>
    </location>
</feature>
<organism evidence="6 7">
    <name type="scientific">Iodidimonas gelatinilytica</name>
    <dbReference type="NCBI Taxonomy" id="1236966"/>
    <lineage>
        <taxon>Bacteria</taxon>
        <taxon>Pseudomonadati</taxon>
        <taxon>Pseudomonadota</taxon>
        <taxon>Alphaproteobacteria</taxon>
        <taxon>Iodidimonadales</taxon>
        <taxon>Iodidimonadaceae</taxon>
        <taxon>Iodidimonas</taxon>
    </lineage>
</organism>
<comment type="caution">
    <text evidence="6">The sequence shown here is derived from an EMBL/GenBank/DDBJ whole genome shotgun (WGS) entry which is preliminary data.</text>
</comment>
<keyword evidence="1" id="KW-0560">Oxidoreductase</keyword>
<dbReference type="EMBL" id="BKCL01000001">
    <property type="protein sequence ID" value="GEQ96419.1"/>
    <property type="molecule type" value="Genomic_DNA"/>
</dbReference>
<accession>A0A5A7MNF1</accession>
<evidence type="ECO:0000259" key="5">
    <source>
        <dbReference type="Pfam" id="PF12867"/>
    </source>
</evidence>
<dbReference type="Pfam" id="PF03781">
    <property type="entry name" value="FGE-sulfatase"/>
    <property type="match status" value="1"/>
</dbReference>
<gene>
    <name evidence="6" type="ORF">JCM17844_00560</name>
</gene>
<reference evidence="6 7" key="1">
    <citation type="submission" date="2019-09" db="EMBL/GenBank/DDBJ databases">
        <title>NBRP : Genome information of microbial organism related human and environment.</title>
        <authorList>
            <person name="Hattori M."/>
            <person name="Oshima K."/>
            <person name="Inaba H."/>
            <person name="Suda W."/>
            <person name="Sakamoto M."/>
            <person name="Iino T."/>
            <person name="Kitahara M."/>
            <person name="Oshida Y."/>
            <person name="Iida T."/>
            <person name="Kudo T."/>
            <person name="Itoh T."/>
            <person name="Ohkuma M."/>
        </authorList>
    </citation>
    <scope>NUCLEOTIDE SEQUENCE [LARGE SCALE GENOMIC DNA]</scope>
    <source>
        <strain evidence="6 7">Hi-2</strain>
    </source>
</reference>
<evidence type="ECO:0000256" key="3">
    <source>
        <dbReference type="ARBA" id="ARBA00037882"/>
    </source>
</evidence>
<dbReference type="InterPro" id="IPR042095">
    <property type="entry name" value="SUMF_sf"/>
</dbReference>
<dbReference type="Gene3D" id="3.90.1580.10">
    <property type="entry name" value="paralog of FGE (formylglycine-generating enzyme)"/>
    <property type="match status" value="1"/>
</dbReference>
<sequence>MQNLNQSRPLSPALLEQQALADRFLAVRTQTQALAAPLSAEDAQIQSMPDVSPTKWHLAHSTWFFETFILKALDATYKIFDADFHFLFNSYYEAEGPRHPRPQRGLLSRPPLSQVLDYRHHVTDAVNARIEGWADREDWPDIAALIELGCHHEEQHQELLLTDIKHVLSCNPLAPGYASPFPKAMQDIPAATWQKIPEGLTEIGHRPPGFAFDNEGPRHKVWLHEAALSSRLVTTGEFLEFIEDGGYQNPMLWLSEGWDWVKSRNRTAPLYWSRQEDGWQIFTLYGRQPINWSEPLCHINLYEADAFATWAGARLPREEELEYATIASLTAQEDHRALHRAEEPPRLHPSPARQIGNTPFTQLSGAVWHWTASAYSAYPGFRTAAGAIGEYNGKFMCNQYVLRGGSCITPKVHWRPSYRNFFPAHAQWQFSGFRLAKDI</sequence>
<dbReference type="SUPFAM" id="SSF56436">
    <property type="entry name" value="C-type lectin-like"/>
    <property type="match status" value="1"/>
</dbReference>
<dbReference type="RefSeq" id="WP_210431025.1">
    <property type="nucleotide sequence ID" value="NZ_BKCL01000001.1"/>
</dbReference>
<dbReference type="PANTHER" id="PTHR23150:SF36">
    <property type="entry name" value="HERCYNINE OXYGENASE"/>
    <property type="match status" value="1"/>
</dbReference>
<evidence type="ECO:0000256" key="1">
    <source>
        <dbReference type="ARBA" id="ARBA00023002"/>
    </source>
</evidence>
<proteinExistence type="predicted"/>
<dbReference type="NCBIfam" id="TIGR03440">
    <property type="entry name" value="egtB_TIGR03440"/>
    <property type="match status" value="1"/>
</dbReference>